<dbReference type="AlphaFoldDB" id="A0A0E9TRW9"/>
<dbReference type="EMBL" id="GBXM01052365">
    <property type="protein sequence ID" value="JAH56212.1"/>
    <property type="molecule type" value="Transcribed_RNA"/>
</dbReference>
<evidence type="ECO:0000313" key="1">
    <source>
        <dbReference type="EMBL" id="JAH56212.1"/>
    </source>
</evidence>
<name>A0A0E9TRW9_ANGAN</name>
<organism evidence="1">
    <name type="scientific">Anguilla anguilla</name>
    <name type="common">European freshwater eel</name>
    <name type="synonym">Muraena anguilla</name>
    <dbReference type="NCBI Taxonomy" id="7936"/>
    <lineage>
        <taxon>Eukaryota</taxon>
        <taxon>Metazoa</taxon>
        <taxon>Chordata</taxon>
        <taxon>Craniata</taxon>
        <taxon>Vertebrata</taxon>
        <taxon>Euteleostomi</taxon>
        <taxon>Actinopterygii</taxon>
        <taxon>Neopterygii</taxon>
        <taxon>Teleostei</taxon>
        <taxon>Anguilliformes</taxon>
        <taxon>Anguillidae</taxon>
        <taxon>Anguilla</taxon>
    </lineage>
</organism>
<accession>A0A0E9TRW9</accession>
<reference evidence="1" key="1">
    <citation type="submission" date="2014-11" db="EMBL/GenBank/DDBJ databases">
        <authorList>
            <person name="Amaro Gonzalez C."/>
        </authorList>
    </citation>
    <scope>NUCLEOTIDE SEQUENCE</scope>
</reference>
<sequence length="37" mass="4148">MGTIHHLNKQYYETESGLEVSQSCTSIGSYDSYTCTL</sequence>
<reference evidence="1" key="2">
    <citation type="journal article" date="2015" name="Fish Shellfish Immunol.">
        <title>Early steps in the European eel (Anguilla anguilla)-Vibrio vulnificus interaction in the gills: Role of the RtxA13 toxin.</title>
        <authorList>
            <person name="Callol A."/>
            <person name="Pajuelo D."/>
            <person name="Ebbesson L."/>
            <person name="Teles M."/>
            <person name="MacKenzie S."/>
            <person name="Amaro C."/>
        </authorList>
    </citation>
    <scope>NUCLEOTIDE SEQUENCE</scope>
</reference>
<protein>
    <submittedName>
        <fullName evidence="1">Uncharacterized protein</fullName>
    </submittedName>
</protein>
<proteinExistence type="predicted"/>